<sequence>MLEDGLVDEAQQQPGGIMVQQAPMVKIEPGTGSKQTRSRKPTGKGSVRVCPTCRKRHSGQCRQLMGTCFTCGEKGHMASNCPRKGSDTRVCYQCGQVGHTRPDCPQLGTQGQKRASKVLSLPPPPKRPAIMPRVYSIADGQVEASTSR</sequence>
<evidence type="ECO:0000256" key="1">
    <source>
        <dbReference type="PROSITE-ProRule" id="PRU00047"/>
    </source>
</evidence>
<feature type="domain" description="CCHC-type" evidence="3">
    <location>
        <begin position="68"/>
        <end position="83"/>
    </location>
</feature>
<proteinExistence type="predicted"/>
<dbReference type="InterPro" id="IPR051714">
    <property type="entry name" value="Znf_CCHC_NABP"/>
</dbReference>
<dbReference type="Proteomes" id="UP000694864">
    <property type="component" value="Chromosome 15"/>
</dbReference>
<dbReference type="Gene3D" id="4.10.60.10">
    <property type="entry name" value="Zinc finger, CCHC-type"/>
    <property type="match status" value="2"/>
</dbReference>
<evidence type="ECO:0000313" key="5">
    <source>
        <dbReference type="RefSeq" id="XP_010468735.1"/>
    </source>
</evidence>
<feature type="region of interest" description="Disordered" evidence="2">
    <location>
        <begin position="105"/>
        <end position="130"/>
    </location>
</feature>
<evidence type="ECO:0000259" key="3">
    <source>
        <dbReference type="PROSITE" id="PS50158"/>
    </source>
</evidence>
<evidence type="ECO:0000256" key="2">
    <source>
        <dbReference type="SAM" id="MobiDB-lite"/>
    </source>
</evidence>
<evidence type="ECO:0000313" key="4">
    <source>
        <dbReference type="Proteomes" id="UP000694864"/>
    </source>
</evidence>
<name>A0ABM0WBP0_CAMSA</name>
<keyword evidence="1" id="KW-0479">Metal-binding</keyword>
<dbReference type="InterPro" id="IPR036875">
    <property type="entry name" value="Znf_CCHC_sf"/>
</dbReference>
<dbReference type="SMART" id="SM00343">
    <property type="entry name" value="ZnF_C2HC"/>
    <property type="match status" value="2"/>
</dbReference>
<keyword evidence="4" id="KW-1185">Reference proteome</keyword>
<dbReference type="GeneID" id="104748850"/>
<dbReference type="SUPFAM" id="SSF57756">
    <property type="entry name" value="Retrovirus zinc finger-like domains"/>
    <property type="match status" value="1"/>
</dbReference>
<protein>
    <submittedName>
        <fullName evidence="5">DNA-binding protein HEXBP-like</fullName>
    </submittedName>
</protein>
<dbReference type="PROSITE" id="PS50158">
    <property type="entry name" value="ZF_CCHC"/>
    <property type="match status" value="2"/>
</dbReference>
<keyword evidence="1" id="KW-0862">Zinc</keyword>
<accession>A0ABM0WBP0</accession>
<dbReference type="PANTHER" id="PTHR23002">
    <property type="entry name" value="ZINC FINGER CCHC DOMAIN CONTAINING PROTEIN"/>
    <property type="match status" value="1"/>
</dbReference>
<dbReference type="InterPro" id="IPR001878">
    <property type="entry name" value="Znf_CCHC"/>
</dbReference>
<gene>
    <name evidence="5" type="primary">LOC104748850</name>
</gene>
<reference evidence="5" key="2">
    <citation type="submission" date="2025-08" db="UniProtKB">
        <authorList>
            <consortium name="RefSeq"/>
        </authorList>
    </citation>
    <scope>IDENTIFICATION</scope>
    <source>
        <tissue evidence="5">Leaf</tissue>
    </source>
</reference>
<feature type="domain" description="CCHC-type" evidence="3">
    <location>
        <begin position="91"/>
        <end position="106"/>
    </location>
</feature>
<dbReference type="RefSeq" id="XP_010468735.1">
    <property type="nucleotide sequence ID" value="XM_010470433.1"/>
</dbReference>
<keyword evidence="1" id="KW-0863">Zinc-finger</keyword>
<dbReference type="Pfam" id="PF00098">
    <property type="entry name" value="zf-CCHC"/>
    <property type="match status" value="2"/>
</dbReference>
<organism evidence="4 5">
    <name type="scientific">Camelina sativa</name>
    <name type="common">False flax</name>
    <name type="synonym">Myagrum sativum</name>
    <dbReference type="NCBI Taxonomy" id="90675"/>
    <lineage>
        <taxon>Eukaryota</taxon>
        <taxon>Viridiplantae</taxon>
        <taxon>Streptophyta</taxon>
        <taxon>Embryophyta</taxon>
        <taxon>Tracheophyta</taxon>
        <taxon>Spermatophyta</taxon>
        <taxon>Magnoliopsida</taxon>
        <taxon>eudicotyledons</taxon>
        <taxon>Gunneridae</taxon>
        <taxon>Pentapetalae</taxon>
        <taxon>rosids</taxon>
        <taxon>malvids</taxon>
        <taxon>Brassicales</taxon>
        <taxon>Brassicaceae</taxon>
        <taxon>Camelineae</taxon>
        <taxon>Camelina</taxon>
    </lineage>
</organism>
<feature type="region of interest" description="Disordered" evidence="2">
    <location>
        <begin position="1"/>
        <end position="48"/>
    </location>
</feature>
<reference evidence="4" key="1">
    <citation type="journal article" date="2014" name="Nat. Commun.">
        <title>The emerging biofuel crop Camelina sativa retains a highly undifferentiated hexaploid genome structure.</title>
        <authorList>
            <person name="Kagale S."/>
            <person name="Koh C."/>
            <person name="Nixon J."/>
            <person name="Bollina V."/>
            <person name="Clarke W.E."/>
            <person name="Tuteja R."/>
            <person name="Spillane C."/>
            <person name="Robinson S.J."/>
            <person name="Links M.G."/>
            <person name="Clarke C."/>
            <person name="Higgins E.E."/>
            <person name="Huebert T."/>
            <person name="Sharpe A.G."/>
            <person name="Parkin I.A."/>
        </authorList>
    </citation>
    <scope>NUCLEOTIDE SEQUENCE [LARGE SCALE GENOMIC DNA]</scope>
    <source>
        <strain evidence="4">cv. DH55</strain>
    </source>
</reference>